<reference evidence="3 4" key="1">
    <citation type="submission" date="2018-07" db="EMBL/GenBank/DDBJ databases">
        <title>Genomic Encyclopedia of Type Strains, Phase III (KMG-III): the genomes of soil and plant-associated and newly described type strains.</title>
        <authorList>
            <person name="Whitman W."/>
        </authorList>
    </citation>
    <scope>NUCLEOTIDE SEQUENCE [LARGE SCALE GENOMIC DNA]</scope>
    <source>
        <strain evidence="3 4">CECT 7731</strain>
    </source>
</reference>
<feature type="domain" description="N-acetyltransferase" evidence="1">
    <location>
        <begin position="6"/>
        <end position="142"/>
    </location>
</feature>
<dbReference type="EMBL" id="CP070273">
    <property type="protein sequence ID" value="QRV24866.1"/>
    <property type="molecule type" value="Genomic_DNA"/>
</dbReference>
<evidence type="ECO:0000313" key="3">
    <source>
        <dbReference type="EMBL" id="RCX08015.1"/>
    </source>
</evidence>
<keyword evidence="3" id="KW-0808">Transferase</keyword>
<dbReference type="InterPro" id="IPR053144">
    <property type="entry name" value="Acetyltransferase_Butenolide"/>
</dbReference>
<dbReference type="RefSeq" id="WP_114410721.1">
    <property type="nucleotide sequence ID" value="NZ_CP070273.1"/>
</dbReference>
<dbReference type="OrthoDB" id="3216107at2"/>
<evidence type="ECO:0000313" key="5">
    <source>
        <dbReference type="Proteomes" id="UP000644167"/>
    </source>
</evidence>
<dbReference type="CDD" id="cd04301">
    <property type="entry name" value="NAT_SF"/>
    <property type="match status" value="1"/>
</dbReference>
<evidence type="ECO:0000259" key="1">
    <source>
        <dbReference type="PROSITE" id="PS51186"/>
    </source>
</evidence>
<evidence type="ECO:0000313" key="2">
    <source>
        <dbReference type="EMBL" id="QRV24866.1"/>
    </source>
</evidence>
<accession>A0A369AFX2</accession>
<dbReference type="Gene3D" id="3.40.630.30">
    <property type="match status" value="1"/>
</dbReference>
<keyword evidence="5" id="KW-1185">Reference proteome</keyword>
<dbReference type="EMBL" id="QPJQ01000003">
    <property type="protein sequence ID" value="RCX08015.1"/>
    <property type="molecule type" value="Genomic_DNA"/>
</dbReference>
<dbReference type="Proteomes" id="UP000644167">
    <property type="component" value="Chromosome"/>
</dbReference>
<protein>
    <submittedName>
        <fullName evidence="2">GNAT family N-acetyltransferase</fullName>
    </submittedName>
    <submittedName>
        <fullName evidence="3">N-acetylglutamate synthase-like GNAT family acetyltransferase</fullName>
    </submittedName>
</protein>
<dbReference type="PROSITE" id="PS51186">
    <property type="entry name" value="GNAT"/>
    <property type="match status" value="1"/>
</dbReference>
<dbReference type="InterPro" id="IPR000182">
    <property type="entry name" value="GNAT_dom"/>
</dbReference>
<dbReference type="PANTHER" id="PTHR43233:SF1">
    <property type="entry name" value="FAMILY N-ACETYLTRANSFERASE, PUTATIVE (AFU_ORTHOLOGUE AFUA_6G03350)-RELATED"/>
    <property type="match status" value="1"/>
</dbReference>
<dbReference type="SUPFAM" id="SSF55729">
    <property type="entry name" value="Acyl-CoA N-acyltransferases (Nat)"/>
    <property type="match status" value="1"/>
</dbReference>
<reference evidence="2 5" key="2">
    <citation type="submission" date="2021-02" db="EMBL/GenBank/DDBJ databases">
        <title>The genome of Marinomonas foliarum JZW.</title>
        <authorList>
            <person name="Sun M."/>
        </authorList>
    </citation>
    <scope>NUCLEOTIDE SEQUENCE [LARGE SCALE GENOMIC DNA]</scope>
    <source>
        <strain evidence="2 5">JZW</strain>
    </source>
</reference>
<dbReference type="AlphaFoldDB" id="A0A369AFX2"/>
<dbReference type="GO" id="GO:0016747">
    <property type="term" value="F:acyltransferase activity, transferring groups other than amino-acyl groups"/>
    <property type="evidence" value="ECO:0007669"/>
    <property type="project" value="InterPro"/>
</dbReference>
<organism evidence="3 4">
    <name type="scientific">Marinomonas foliarum</name>
    <dbReference type="NCBI Taxonomy" id="491950"/>
    <lineage>
        <taxon>Bacteria</taxon>
        <taxon>Pseudomonadati</taxon>
        <taxon>Pseudomonadota</taxon>
        <taxon>Gammaproteobacteria</taxon>
        <taxon>Oceanospirillales</taxon>
        <taxon>Oceanospirillaceae</taxon>
        <taxon>Marinomonas</taxon>
    </lineage>
</organism>
<dbReference type="Pfam" id="PF13508">
    <property type="entry name" value="Acetyltransf_7"/>
    <property type="match status" value="1"/>
</dbReference>
<dbReference type="Proteomes" id="UP000253506">
    <property type="component" value="Unassembled WGS sequence"/>
</dbReference>
<name>A0A369AFX2_9GAMM</name>
<gene>
    <name evidence="3" type="ORF">DFP77_103116</name>
    <name evidence="2" type="ORF">JSY38_04850</name>
</gene>
<sequence length="142" mass="16100">MVSGYRVSSDSNEMDVDVIYSYISSSYWAAGIPKETLKKALENSLCFGVFSSDGKQVGFARMITDQATFAYLADVFIDEEHRGQGLSKWLMQRVHEHPSLQGLRRILLATRDAHSLYQQFGYTALGSPETFMQKWQPDVYKG</sequence>
<dbReference type="InterPro" id="IPR016181">
    <property type="entry name" value="Acyl_CoA_acyltransferase"/>
</dbReference>
<proteinExistence type="predicted"/>
<evidence type="ECO:0000313" key="4">
    <source>
        <dbReference type="Proteomes" id="UP000253506"/>
    </source>
</evidence>
<dbReference type="PANTHER" id="PTHR43233">
    <property type="entry name" value="FAMILY N-ACETYLTRANSFERASE, PUTATIVE (AFU_ORTHOLOGUE AFUA_6G03350)-RELATED"/>
    <property type="match status" value="1"/>
</dbReference>